<evidence type="ECO:0000313" key="1">
    <source>
        <dbReference type="EMBL" id="SVB39840.1"/>
    </source>
</evidence>
<gene>
    <name evidence="1" type="ORF">METZ01_LOCUS192694</name>
</gene>
<proteinExistence type="predicted"/>
<dbReference type="SUPFAM" id="SSF103025">
    <property type="entry name" value="Folate-binding domain"/>
    <property type="match status" value="1"/>
</dbReference>
<sequence>MSSSGTILDILLPTEPNISNVTVNAKVIWLGPNEWLVEINNENKFKEIFSKLQSTLNPQNTAVTDLTENRTIIKVSGHNLYTLLAKFMVIDLDTVLQKETAVAQTLFIKVPILLVRNHKYSEKPSIDIHTNRSHAQYIYKILVDGSHNLDF</sequence>
<protein>
    <submittedName>
        <fullName evidence="1">Uncharacterized protein</fullName>
    </submittedName>
</protein>
<dbReference type="Gene3D" id="3.30.70.1520">
    <property type="entry name" value="Heterotetrameric sarcosine oxidase"/>
    <property type="match status" value="1"/>
</dbReference>
<dbReference type="Gene3D" id="3.30.1360.120">
    <property type="entry name" value="Probable tRNA modification gtpase trme, domain 1"/>
    <property type="match status" value="1"/>
</dbReference>
<dbReference type="AlphaFoldDB" id="A0A382DMY5"/>
<dbReference type="InterPro" id="IPR027266">
    <property type="entry name" value="TrmE/GcvT-like"/>
</dbReference>
<accession>A0A382DMY5</accession>
<organism evidence="1">
    <name type="scientific">marine metagenome</name>
    <dbReference type="NCBI Taxonomy" id="408172"/>
    <lineage>
        <taxon>unclassified sequences</taxon>
        <taxon>metagenomes</taxon>
        <taxon>ecological metagenomes</taxon>
    </lineage>
</organism>
<dbReference type="Pfam" id="PF04268">
    <property type="entry name" value="SoxG"/>
    <property type="match status" value="1"/>
</dbReference>
<dbReference type="InterPro" id="IPR007375">
    <property type="entry name" value="SoxG"/>
</dbReference>
<dbReference type="EMBL" id="UINC01040242">
    <property type="protein sequence ID" value="SVB39840.1"/>
    <property type="molecule type" value="Genomic_DNA"/>
</dbReference>
<name>A0A382DMY5_9ZZZZ</name>
<reference evidence="1" key="1">
    <citation type="submission" date="2018-05" db="EMBL/GenBank/DDBJ databases">
        <authorList>
            <person name="Lanie J.A."/>
            <person name="Ng W.-L."/>
            <person name="Kazmierczak K.M."/>
            <person name="Andrzejewski T.M."/>
            <person name="Davidsen T.M."/>
            <person name="Wayne K.J."/>
            <person name="Tettelin H."/>
            <person name="Glass J.I."/>
            <person name="Rusch D."/>
            <person name="Podicherti R."/>
            <person name="Tsui H.-C.T."/>
            <person name="Winkler M.E."/>
        </authorList>
    </citation>
    <scope>NUCLEOTIDE SEQUENCE</scope>
</reference>